<dbReference type="PANTHER" id="PTHR28177">
    <property type="entry name" value="ALTERED INHERITANCE OF MITOCHONDRIA PROTEIN 19, MITOCHONDRIAL"/>
    <property type="match status" value="1"/>
</dbReference>
<keyword evidence="1" id="KW-0812">Transmembrane</keyword>
<gene>
    <name evidence="2" type="ORF">M407DRAFT_242004</name>
</gene>
<dbReference type="PANTHER" id="PTHR28177:SF1">
    <property type="entry name" value="ALTERED INHERITANCE OF MITOCHONDRIA PROTEIN 19, MITOCHONDRIAL"/>
    <property type="match status" value="1"/>
</dbReference>
<evidence type="ECO:0000256" key="1">
    <source>
        <dbReference type="SAM" id="Phobius"/>
    </source>
</evidence>
<dbReference type="EMBL" id="KN822967">
    <property type="protein sequence ID" value="KIO30910.1"/>
    <property type="molecule type" value="Genomic_DNA"/>
</dbReference>
<dbReference type="AlphaFoldDB" id="A0A0C3QGU0"/>
<organism evidence="2 3">
    <name type="scientific">Tulasnella calospora MUT 4182</name>
    <dbReference type="NCBI Taxonomy" id="1051891"/>
    <lineage>
        <taxon>Eukaryota</taxon>
        <taxon>Fungi</taxon>
        <taxon>Dikarya</taxon>
        <taxon>Basidiomycota</taxon>
        <taxon>Agaricomycotina</taxon>
        <taxon>Agaricomycetes</taxon>
        <taxon>Cantharellales</taxon>
        <taxon>Tulasnellaceae</taxon>
        <taxon>Tulasnella</taxon>
    </lineage>
</organism>
<evidence type="ECO:0000313" key="2">
    <source>
        <dbReference type="EMBL" id="KIO30910.1"/>
    </source>
</evidence>
<dbReference type="GO" id="GO:0005739">
    <property type="term" value="C:mitochondrion"/>
    <property type="evidence" value="ECO:0007669"/>
    <property type="project" value="TreeGrafter"/>
</dbReference>
<keyword evidence="3" id="KW-1185">Reference proteome</keyword>
<reference evidence="3" key="2">
    <citation type="submission" date="2015-01" db="EMBL/GenBank/DDBJ databases">
        <title>Evolutionary Origins and Diversification of the Mycorrhizal Mutualists.</title>
        <authorList>
            <consortium name="DOE Joint Genome Institute"/>
            <consortium name="Mycorrhizal Genomics Consortium"/>
            <person name="Kohler A."/>
            <person name="Kuo A."/>
            <person name="Nagy L.G."/>
            <person name="Floudas D."/>
            <person name="Copeland A."/>
            <person name="Barry K.W."/>
            <person name="Cichocki N."/>
            <person name="Veneault-Fourrey C."/>
            <person name="LaButti K."/>
            <person name="Lindquist E.A."/>
            <person name="Lipzen A."/>
            <person name="Lundell T."/>
            <person name="Morin E."/>
            <person name="Murat C."/>
            <person name="Riley R."/>
            <person name="Ohm R."/>
            <person name="Sun H."/>
            <person name="Tunlid A."/>
            <person name="Henrissat B."/>
            <person name="Grigoriev I.V."/>
            <person name="Hibbett D.S."/>
            <person name="Martin F."/>
        </authorList>
    </citation>
    <scope>NUCLEOTIDE SEQUENCE [LARGE SCALE GENOMIC DNA]</scope>
    <source>
        <strain evidence="3">MUT 4182</strain>
    </source>
</reference>
<protein>
    <submittedName>
        <fullName evidence="2">Uncharacterized protein</fullName>
    </submittedName>
</protein>
<dbReference type="InterPro" id="IPR044890">
    <property type="entry name" value="TMEM14_sf"/>
</dbReference>
<sequence length="144" mass="15881">MTTISTGPREVTEREKLLRRWAQSPWPAWSLGASFLATAPLSPGRIPGLPPFVQRIGFAAILGGAGYAITQDPENGIGIATAWSLTYLFFNLRTSIRTRSPIPLVLTAATTACAGLYGTEYFYFRQNEAVDDAKKRRAQQRFDV</sequence>
<dbReference type="Pfam" id="PF10315">
    <property type="entry name" value="Aim19"/>
    <property type="match status" value="1"/>
</dbReference>
<dbReference type="STRING" id="1051891.A0A0C3QGU0"/>
<dbReference type="HOGENOM" id="CLU_150211_0_0_1"/>
<feature type="transmembrane region" description="Helical" evidence="1">
    <location>
        <begin position="104"/>
        <end position="124"/>
    </location>
</feature>
<name>A0A0C3QGU0_9AGAM</name>
<reference evidence="2 3" key="1">
    <citation type="submission" date="2014-04" db="EMBL/GenBank/DDBJ databases">
        <authorList>
            <consortium name="DOE Joint Genome Institute"/>
            <person name="Kuo A."/>
            <person name="Girlanda M."/>
            <person name="Perotto S."/>
            <person name="Kohler A."/>
            <person name="Nagy L.G."/>
            <person name="Floudas D."/>
            <person name="Copeland A."/>
            <person name="Barry K.W."/>
            <person name="Cichocki N."/>
            <person name="Veneault-Fourrey C."/>
            <person name="LaButti K."/>
            <person name="Lindquist E.A."/>
            <person name="Lipzen A."/>
            <person name="Lundell T."/>
            <person name="Morin E."/>
            <person name="Murat C."/>
            <person name="Sun H."/>
            <person name="Tunlid A."/>
            <person name="Henrissat B."/>
            <person name="Grigoriev I.V."/>
            <person name="Hibbett D.S."/>
            <person name="Martin F."/>
            <person name="Nordberg H.P."/>
            <person name="Cantor M.N."/>
            <person name="Hua S.X."/>
        </authorList>
    </citation>
    <scope>NUCLEOTIDE SEQUENCE [LARGE SCALE GENOMIC DNA]</scope>
    <source>
        <strain evidence="2 3">MUT 4182</strain>
    </source>
</reference>
<keyword evidence="1" id="KW-1133">Transmembrane helix</keyword>
<evidence type="ECO:0000313" key="3">
    <source>
        <dbReference type="Proteomes" id="UP000054248"/>
    </source>
</evidence>
<keyword evidence="1" id="KW-0472">Membrane</keyword>
<dbReference type="Gene3D" id="1.10.10.1740">
    <property type="entry name" value="Transmembrane protein 14-like"/>
    <property type="match status" value="1"/>
</dbReference>
<accession>A0A0C3QGU0</accession>
<proteinExistence type="predicted"/>
<dbReference type="Proteomes" id="UP000054248">
    <property type="component" value="Unassembled WGS sequence"/>
</dbReference>
<dbReference type="OrthoDB" id="5554402at2759"/>
<dbReference type="InterPro" id="IPR019419">
    <property type="entry name" value="AIM19"/>
</dbReference>